<dbReference type="Pfam" id="PF13505">
    <property type="entry name" value="OMP_b-brl"/>
    <property type="match status" value="1"/>
</dbReference>
<evidence type="ECO:0000259" key="3">
    <source>
        <dbReference type="Pfam" id="PF13505"/>
    </source>
</evidence>
<reference evidence="5" key="1">
    <citation type="submission" date="2016-10" db="EMBL/GenBank/DDBJ databases">
        <authorList>
            <person name="Varghese N."/>
            <person name="Submissions S."/>
        </authorList>
    </citation>
    <scope>NUCLEOTIDE SEQUENCE [LARGE SCALE GENOMIC DNA]</scope>
    <source>
        <strain evidence="5">DSM 23445</strain>
    </source>
</reference>
<proteinExistence type="predicted"/>
<dbReference type="SUPFAM" id="SSF56925">
    <property type="entry name" value="OMPA-like"/>
    <property type="match status" value="1"/>
</dbReference>
<feature type="chain" id="PRO_5011688333" evidence="2">
    <location>
        <begin position="22"/>
        <end position="197"/>
    </location>
</feature>
<dbReference type="Proteomes" id="UP000199673">
    <property type="component" value="Unassembled WGS sequence"/>
</dbReference>
<evidence type="ECO:0000256" key="2">
    <source>
        <dbReference type="SAM" id="SignalP"/>
    </source>
</evidence>
<organism evidence="4 5">
    <name type="scientific">Algoriphagus locisalis</name>
    <dbReference type="NCBI Taxonomy" id="305507"/>
    <lineage>
        <taxon>Bacteria</taxon>
        <taxon>Pseudomonadati</taxon>
        <taxon>Bacteroidota</taxon>
        <taxon>Cytophagia</taxon>
        <taxon>Cytophagales</taxon>
        <taxon>Cyclobacteriaceae</taxon>
        <taxon>Algoriphagus</taxon>
    </lineage>
</organism>
<gene>
    <name evidence="4" type="ORF">SAMN04489724_0541</name>
</gene>
<evidence type="ECO:0000256" key="1">
    <source>
        <dbReference type="ARBA" id="ARBA00022729"/>
    </source>
</evidence>
<protein>
    <submittedName>
        <fullName evidence="4">Outer membrane protein beta-barrel domain-containing protein</fullName>
    </submittedName>
</protein>
<feature type="domain" description="Outer membrane protein beta-barrel" evidence="3">
    <location>
        <begin position="8"/>
        <end position="193"/>
    </location>
</feature>
<name>A0A1I6XKP1_9BACT</name>
<keyword evidence="5" id="KW-1185">Reference proteome</keyword>
<dbReference type="RefSeq" id="WP_091691157.1">
    <property type="nucleotide sequence ID" value="NZ_FPBF01000001.1"/>
</dbReference>
<dbReference type="OrthoDB" id="1094316at2"/>
<evidence type="ECO:0000313" key="4">
    <source>
        <dbReference type="EMBL" id="SFT38928.1"/>
    </source>
</evidence>
<feature type="signal peptide" evidence="2">
    <location>
        <begin position="1"/>
        <end position="21"/>
    </location>
</feature>
<dbReference type="STRING" id="305507.SAMN04489724_0541"/>
<dbReference type="Gene3D" id="2.40.160.20">
    <property type="match status" value="1"/>
</dbReference>
<evidence type="ECO:0000313" key="5">
    <source>
        <dbReference type="Proteomes" id="UP000199673"/>
    </source>
</evidence>
<keyword evidence="1 2" id="KW-0732">Signal</keyword>
<dbReference type="EMBL" id="FPBF01000001">
    <property type="protein sequence ID" value="SFT38928.1"/>
    <property type="molecule type" value="Genomic_DNA"/>
</dbReference>
<dbReference type="InterPro" id="IPR027385">
    <property type="entry name" value="Beta-barrel_OMP"/>
</dbReference>
<accession>A0A1I6XKP1</accession>
<dbReference type="InterPro" id="IPR011250">
    <property type="entry name" value="OMP/PagP_B-barrel"/>
</dbReference>
<sequence>MKKSIILVALLVMVFAGTTQAQTSLFSINYSVSVPTGNTADYIDQVSGRGIKIQYERFIKRNFTIGGELGSYTLYKREENKVYTEGSASLSGVQYRYQNSYPILATGTYYANETGKFRPFAGLGMGTIAHDREIDMGVFTSQETHWQFALRPELGVLYRPAQYVGFKLGAKYYQSFSSSNLDGQSTVGIDLGIVFIR</sequence>
<dbReference type="AlphaFoldDB" id="A0A1I6XKP1"/>